<sequence length="437" mass="48706">MAAKKKSLQAENAERLDSYQEIFLNIGTGGDPFNYGGMGPARTMRRAELERIYMADGVGRRIVDIVPEEMFRNGFNVEGVDNMDEIKSMWDEIDASNKIIDALIWARLYGGSIIVMGIDDGQGDMEVEAGDGEIEFLRVYDRYSVNVFAREENSLLKNYGEPTIYEITPIAGAPYKVHSSRCIVFDGERVPDRVRQRNGGWGASVLQCLAGALKDFGVSHQMATSLLARKQQGVWGIKDLGMMCRDREGKAILRERLNQVDMTRSNNNSIALDADSETYTLLNGDLSGVTDVIGEKKNLLTMLTGIHESILTGENVSGINANENTALASFHQLISRQQVDKGRPVVEQIIGRMNITAEDWKIVFNPLAVETDAQIADRLQKEADADTKYEAAQILDADEIRDTLRKRGHYVMKDGAADIKETQNTPEQDEKILNDEN</sequence>
<proteinExistence type="predicted"/>
<feature type="domain" description="Anti-CBASS protein Acb1-like N-terminal" evidence="2">
    <location>
        <begin position="48"/>
        <end position="388"/>
    </location>
</feature>
<gene>
    <name evidence="3" type="ORF">AAM37_gp05</name>
</gene>
<dbReference type="EMBL" id="MK798143">
    <property type="protein sequence ID" value="QDH45676.1"/>
    <property type="molecule type" value="Genomic_DNA"/>
</dbReference>
<accession>A0A513ZYA4</accession>
<protein>
    <submittedName>
        <fullName evidence="3">Portal protein</fullName>
    </submittedName>
</protein>
<name>A0A513ZYA4_9CAUD</name>
<organism evidence="3 4">
    <name type="scientific">Pantoea phage vB_PagM_AAM37</name>
    <dbReference type="NCBI Taxonomy" id="2588093"/>
    <lineage>
        <taxon>Viruses</taxon>
        <taxon>Duplodnaviria</taxon>
        <taxon>Heunggongvirae</taxon>
        <taxon>Uroviricota</taxon>
        <taxon>Caudoviricetes</taxon>
        <taxon>Dibbivirus</taxon>
        <taxon>Dibbivirus AAM37</taxon>
    </lineage>
</organism>
<feature type="region of interest" description="Disordered" evidence="1">
    <location>
        <begin position="417"/>
        <end position="437"/>
    </location>
</feature>
<feature type="compositionally biased region" description="Basic and acidic residues" evidence="1">
    <location>
        <begin position="428"/>
        <end position="437"/>
    </location>
</feature>
<dbReference type="Pfam" id="PF06381">
    <property type="entry name" value="Phage_portal_3"/>
    <property type="match status" value="1"/>
</dbReference>
<dbReference type="InterPro" id="IPR024459">
    <property type="entry name" value="Acb1-like_N"/>
</dbReference>
<evidence type="ECO:0000256" key="1">
    <source>
        <dbReference type="SAM" id="MobiDB-lite"/>
    </source>
</evidence>
<keyword evidence="4" id="KW-1185">Reference proteome</keyword>
<evidence type="ECO:0000259" key="2">
    <source>
        <dbReference type="Pfam" id="PF06381"/>
    </source>
</evidence>
<reference evidence="3 4" key="1">
    <citation type="submission" date="2019-04" db="EMBL/GenBank/DDBJ databases">
        <title>Complete genome sequence of Pantoea sp. infecting bacteriophage vB_PagM_AAM37.</title>
        <authorList>
            <person name="Truncaite L."/>
            <person name="Simoliuniene M."/>
            <person name="Zajanckauskaite A."/>
            <person name="Meskys R."/>
            <person name="Simoliunas E."/>
        </authorList>
    </citation>
    <scope>NUCLEOTIDE SEQUENCE [LARGE SCALE GENOMIC DNA]</scope>
    <source>
        <strain evidence="3">AAM37</strain>
    </source>
</reference>
<evidence type="ECO:0000313" key="4">
    <source>
        <dbReference type="Proteomes" id="UP000317930"/>
    </source>
</evidence>
<evidence type="ECO:0000313" key="3">
    <source>
        <dbReference type="EMBL" id="QDH45676.1"/>
    </source>
</evidence>
<dbReference type="Proteomes" id="UP000317930">
    <property type="component" value="Segment"/>
</dbReference>